<keyword evidence="1" id="KW-0732">Signal</keyword>
<dbReference type="InterPro" id="IPR018247">
    <property type="entry name" value="EF_Hand_1_Ca_BS"/>
</dbReference>
<proteinExistence type="predicted"/>
<reference evidence="2 3" key="1">
    <citation type="submission" date="2017-10" db="EMBL/GenBank/DDBJ databases">
        <title>Whole genome sequencing of members of genus Pseudoxanthomonas.</title>
        <authorList>
            <person name="Kumar S."/>
            <person name="Bansal K."/>
            <person name="Kaur A."/>
            <person name="Patil P."/>
            <person name="Sharma S."/>
            <person name="Patil P.B."/>
        </authorList>
    </citation>
    <scope>NUCLEOTIDE SEQUENCE [LARGE SCALE GENOMIC DNA]</scope>
    <source>
        <strain evidence="2 3">DSM 17801</strain>
    </source>
</reference>
<protein>
    <submittedName>
        <fullName evidence="2">Adhesin</fullName>
    </submittedName>
</protein>
<dbReference type="Proteomes" id="UP000788419">
    <property type="component" value="Unassembled WGS sequence"/>
</dbReference>
<name>A0ABQ6ZBZ0_9GAMM</name>
<evidence type="ECO:0000313" key="3">
    <source>
        <dbReference type="Proteomes" id="UP000788419"/>
    </source>
</evidence>
<evidence type="ECO:0000313" key="2">
    <source>
        <dbReference type="EMBL" id="KAF1697557.1"/>
    </source>
</evidence>
<evidence type="ECO:0000256" key="1">
    <source>
        <dbReference type="SAM" id="SignalP"/>
    </source>
</evidence>
<comment type="caution">
    <text evidence="2">The sequence shown here is derived from an EMBL/GenBank/DDBJ whole genome shotgun (WGS) entry which is preliminary data.</text>
</comment>
<dbReference type="PROSITE" id="PS00018">
    <property type="entry name" value="EF_HAND_1"/>
    <property type="match status" value="1"/>
</dbReference>
<dbReference type="EMBL" id="PDWN01000001">
    <property type="protein sequence ID" value="KAF1697557.1"/>
    <property type="molecule type" value="Genomic_DNA"/>
</dbReference>
<gene>
    <name evidence="2" type="ORF">CSC65_01475</name>
</gene>
<organism evidence="2 3">
    <name type="scientific">Pseudoxanthomonas daejeonensis</name>
    <dbReference type="NCBI Taxonomy" id="266062"/>
    <lineage>
        <taxon>Bacteria</taxon>
        <taxon>Pseudomonadati</taxon>
        <taxon>Pseudomonadota</taxon>
        <taxon>Gammaproteobacteria</taxon>
        <taxon>Lysobacterales</taxon>
        <taxon>Lysobacteraceae</taxon>
        <taxon>Pseudoxanthomonas</taxon>
    </lineage>
</organism>
<keyword evidence="3" id="KW-1185">Reference proteome</keyword>
<feature type="chain" id="PRO_5045792030" evidence="1">
    <location>
        <begin position="23"/>
        <end position="550"/>
    </location>
</feature>
<accession>A0ABQ6ZBZ0</accession>
<feature type="signal peptide" evidence="1">
    <location>
        <begin position="1"/>
        <end position="22"/>
    </location>
</feature>
<sequence length="550" mass="56761">MKRNIKWTVLAVAIAAATSANAETTIDNNIVNNWTTNTTIDTDVDTNVDTNLSKTKSYTSTVDKAYTSAVTNTVDNTVDTSYTSDVNNTVDTSYTSDVTKAMDLSYSDSFDRDTTIAHDVDTSYSDSFDRTTTATHDMDTSYSDTFERNSTIDSNVDIDMGWDYQRNVVDTDINHDEDVNVDHDITIDKEVDEHGVSAELESDLSLTSDIDFTGSPTVSGDLEIDSAAIAVIDNRQSNSGNLGMNDELTNDASIGDNTATAAQGNLQFNVGAGDNNQQDNAAALSAADASFAFGLADSKVFVQQSGSGNATSNLGQTNTAGVADAAFADATGNIGVNVTSGNNNQQKNGLAASVATSRYASAAVSSNQMSSGNAVSNAPKVEEGLREVGISLQGNIRGSLGQVTYQGTGNSYQKDNFYLDTWDGGLDHPSGGETGHIDMDNEIQNAVDNPYAPGVGGIAFDSDEEGTITFGELGPDALSASLSGVLAVPTIDTVVAATNTASLSGDAFARASGNIGVNVSAGTGNQQANSLSLAVAQPSAGGGGGGGGGE</sequence>